<evidence type="ECO:0000313" key="2">
    <source>
        <dbReference type="Proteomes" id="UP000501780"/>
    </source>
</evidence>
<organism evidence="1 2">
    <name type="scientific">Bacteroides faecium</name>
    <dbReference type="NCBI Taxonomy" id="2715212"/>
    <lineage>
        <taxon>Bacteria</taxon>
        <taxon>Pseudomonadati</taxon>
        <taxon>Bacteroidota</taxon>
        <taxon>Bacteroidia</taxon>
        <taxon>Bacteroidales</taxon>
        <taxon>Bacteroidaceae</taxon>
        <taxon>Bacteroides</taxon>
    </lineage>
</organism>
<dbReference type="Gene3D" id="3.40.1580.10">
    <property type="entry name" value="SMI1/KNR4-like"/>
    <property type="match status" value="1"/>
</dbReference>
<keyword evidence="2" id="KW-1185">Reference proteome</keyword>
<dbReference type="RefSeq" id="WP_167966254.1">
    <property type="nucleotide sequence ID" value="NZ_CP050831.1"/>
</dbReference>
<evidence type="ECO:0008006" key="3">
    <source>
        <dbReference type="Google" id="ProtNLM"/>
    </source>
</evidence>
<dbReference type="SUPFAM" id="SSF160631">
    <property type="entry name" value="SMI1/KNR4-like"/>
    <property type="match status" value="1"/>
</dbReference>
<gene>
    <name evidence="1" type="ORF">BacF7301_22270</name>
</gene>
<dbReference type="AlphaFoldDB" id="A0A6H0KTC3"/>
<accession>A0A6H0KTC3</accession>
<protein>
    <recommendedName>
        <fullName evidence="3">SMI1/KNR4 family protein</fullName>
    </recommendedName>
</protein>
<proteinExistence type="predicted"/>
<dbReference type="KEGG" id="bfc:BacF7301_22270"/>
<evidence type="ECO:0000313" key="1">
    <source>
        <dbReference type="EMBL" id="QIU96706.1"/>
    </source>
</evidence>
<dbReference type="Proteomes" id="UP000501780">
    <property type="component" value="Chromosome"/>
</dbReference>
<dbReference type="EMBL" id="CP050831">
    <property type="protein sequence ID" value="QIU96706.1"/>
    <property type="molecule type" value="Genomic_DNA"/>
</dbReference>
<sequence>MEELRIIGKPTIYGDLDFLDRFSFTNGRKFPTSYQKFVKRFGYGRVLGEWFIYIPMGDYGDSWNIRSEEIRSTYYDDVIQGELWFDLEPDGTIEIVKQLVPFAQSENGYYLFWNIASQPIINEFDIYITDFRGLGVRKVATSIDELIDKMIDKNRFNEVMPLFCQEPYSPIFECIEELH</sequence>
<name>A0A6H0KTC3_9BACE</name>
<dbReference type="InterPro" id="IPR037883">
    <property type="entry name" value="Knr4/Smi1-like_sf"/>
</dbReference>
<dbReference type="Pfam" id="PF14568">
    <property type="entry name" value="SUKH_6"/>
    <property type="match status" value="1"/>
</dbReference>
<reference evidence="1 2" key="1">
    <citation type="submission" date="2020-03" db="EMBL/GenBank/DDBJ databases">
        <title>Genomic analysis of Bacteroides faecium CBA7301.</title>
        <authorList>
            <person name="Kim J."/>
            <person name="Roh S.W."/>
        </authorList>
    </citation>
    <scope>NUCLEOTIDE SEQUENCE [LARGE SCALE GENOMIC DNA]</scope>
    <source>
        <strain evidence="1 2">CBA7301</strain>
    </source>
</reference>